<feature type="compositionally biased region" description="Basic and acidic residues" evidence="6">
    <location>
        <begin position="169"/>
        <end position="187"/>
    </location>
</feature>
<dbReference type="GO" id="GO:0004518">
    <property type="term" value="F:nuclease activity"/>
    <property type="evidence" value="ECO:0007669"/>
    <property type="project" value="UniProtKB-KW"/>
</dbReference>
<feature type="domain" description="YqgF/RNase H-like" evidence="7">
    <location>
        <begin position="15"/>
        <end position="115"/>
    </location>
</feature>
<dbReference type="InterPro" id="IPR012337">
    <property type="entry name" value="RNaseH-like_sf"/>
</dbReference>
<evidence type="ECO:0000313" key="9">
    <source>
        <dbReference type="Proteomes" id="UP000248168"/>
    </source>
</evidence>
<comment type="similarity">
    <text evidence="5">Belongs to the YqgF HJR family.</text>
</comment>
<keyword evidence="2 5" id="KW-0690">Ribosome biogenesis</keyword>
<keyword evidence="3 5" id="KW-0540">Nuclease</keyword>
<evidence type="ECO:0000256" key="2">
    <source>
        <dbReference type="ARBA" id="ARBA00022517"/>
    </source>
</evidence>
<dbReference type="HAMAP" id="MF_00651">
    <property type="entry name" value="Nuclease_YqgF"/>
    <property type="match status" value="1"/>
</dbReference>
<evidence type="ECO:0000259" key="7">
    <source>
        <dbReference type="SMART" id="SM00732"/>
    </source>
</evidence>
<keyword evidence="1 5" id="KW-0963">Cytoplasm</keyword>
<comment type="function">
    <text evidence="5">Could be a nuclease involved in processing of the 5'-end of pre-16S rRNA.</text>
</comment>
<evidence type="ECO:0000256" key="5">
    <source>
        <dbReference type="HAMAP-Rule" id="MF_00651"/>
    </source>
</evidence>
<feature type="region of interest" description="Disordered" evidence="6">
    <location>
        <begin position="150"/>
        <end position="206"/>
    </location>
</feature>
<comment type="subcellular location">
    <subcellularLocation>
        <location evidence="5">Cytoplasm</location>
    </subcellularLocation>
</comment>
<keyword evidence="4 5" id="KW-0378">Hydrolase</keyword>
<dbReference type="InterPro" id="IPR005227">
    <property type="entry name" value="YqgF"/>
</dbReference>
<evidence type="ECO:0000256" key="6">
    <source>
        <dbReference type="SAM" id="MobiDB-lite"/>
    </source>
</evidence>
<reference evidence="9" key="1">
    <citation type="submission" date="2018-04" db="EMBL/GenBank/DDBJ databases">
        <authorList>
            <person name="Lucker S."/>
            <person name="Sakoula D."/>
        </authorList>
    </citation>
    <scope>NUCLEOTIDE SEQUENCE [LARGE SCALE GENOMIC DNA]</scope>
</reference>
<dbReference type="Proteomes" id="UP000248168">
    <property type="component" value="Unassembled WGS sequence"/>
</dbReference>
<accession>A0A330LC99</accession>
<feature type="compositionally biased region" description="Basic residues" evidence="6">
    <location>
        <begin position="188"/>
        <end position="198"/>
    </location>
</feature>
<dbReference type="AlphaFoldDB" id="A0A330LC99"/>
<dbReference type="GO" id="GO:0000967">
    <property type="term" value="P:rRNA 5'-end processing"/>
    <property type="evidence" value="ECO:0007669"/>
    <property type="project" value="UniProtKB-UniRule"/>
</dbReference>
<dbReference type="Gene3D" id="3.30.420.140">
    <property type="entry name" value="YqgF/RNase H-like domain"/>
    <property type="match status" value="1"/>
</dbReference>
<sequence>MVWSNLPCSGKLMPSRILALDHGTKRIGVALSDELGWTAQPLETYERQTLDLDIAHILDLVKTHEVGKVLLGLPLRLNGEEGLAVQAVHQFLERLADALPVPVDTWDERLTTKDAEQLLIAADVGWKKRKGLVDRIAAAILLQSYLEAQSPSPVHGHPAEAEDGLEPDNQYHEAPERPYETARDPHRTRPRRRTRRGGRVSDDEMG</sequence>
<dbReference type="EMBL" id="OUNR01000021">
    <property type="protein sequence ID" value="SPP66583.1"/>
    <property type="molecule type" value="Genomic_DNA"/>
</dbReference>
<dbReference type="NCBIfam" id="TIGR00250">
    <property type="entry name" value="RNAse_H_YqgF"/>
    <property type="match status" value="1"/>
</dbReference>
<dbReference type="EC" id="3.1.-.-" evidence="5"/>
<gene>
    <name evidence="8" type="ORF">NITLEN_80007</name>
</gene>
<dbReference type="FunCoup" id="A0A330LC99">
    <property type="interactions" value="349"/>
</dbReference>
<dbReference type="InParanoid" id="A0A330LC99"/>
<dbReference type="SMART" id="SM00732">
    <property type="entry name" value="YqgFc"/>
    <property type="match status" value="1"/>
</dbReference>
<organism evidence="8 9">
    <name type="scientific">Nitrospira lenta</name>
    <dbReference type="NCBI Taxonomy" id="1436998"/>
    <lineage>
        <taxon>Bacteria</taxon>
        <taxon>Pseudomonadati</taxon>
        <taxon>Nitrospirota</taxon>
        <taxon>Nitrospiria</taxon>
        <taxon>Nitrospirales</taxon>
        <taxon>Nitrospiraceae</taxon>
        <taxon>Nitrospira</taxon>
    </lineage>
</organism>
<dbReference type="CDD" id="cd16964">
    <property type="entry name" value="YqgF"/>
    <property type="match status" value="1"/>
</dbReference>
<dbReference type="InterPro" id="IPR037027">
    <property type="entry name" value="YqgF/RNaseH-like_dom_sf"/>
</dbReference>
<dbReference type="SUPFAM" id="SSF53098">
    <property type="entry name" value="Ribonuclease H-like"/>
    <property type="match status" value="1"/>
</dbReference>
<proteinExistence type="inferred from homology"/>
<keyword evidence="9" id="KW-1185">Reference proteome</keyword>
<evidence type="ECO:0000256" key="3">
    <source>
        <dbReference type="ARBA" id="ARBA00022722"/>
    </source>
</evidence>
<dbReference type="Pfam" id="PF03652">
    <property type="entry name" value="RuvX"/>
    <property type="match status" value="1"/>
</dbReference>
<dbReference type="PANTHER" id="PTHR33317:SF4">
    <property type="entry name" value="POLYNUCLEOTIDYL TRANSFERASE, RIBONUCLEASE H-LIKE SUPERFAMILY PROTEIN"/>
    <property type="match status" value="1"/>
</dbReference>
<name>A0A330LC99_9BACT</name>
<evidence type="ECO:0000313" key="8">
    <source>
        <dbReference type="EMBL" id="SPP66583.1"/>
    </source>
</evidence>
<protein>
    <recommendedName>
        <fullName evidence="5">Putative pre-16S rRNA nuclease</fullName>
        <ecNumber evidence="5">3.1.-.-</ecNumber>
    </recommendedName>
</protein>
<evidence type="ECO:0000256" key="4">
    <source>
        <dbReference type="ARBA" id="ARBA00022801"/>
    </source>
</evidence>
<dbReference type="GO" id="GO:0005829">
    <property type="term" value="C:cytosol"/>
    <property type="evidence" value="ECO:0007669"/>
    <property type="project" value="TreeGrafter"/>
</dbReference>
<evidence type="ECO:0000256" key="1">
    <source>
        <dbReference type="ARBA" id="ARBA00022490"/>
    </source>
</evidence>
<dbReference type="InterPro" id="IPR006641">
    <property type="entry name" value="YqgF/RNaseH-like_dom"/>
</dbReference>
<dbReference type="PANTHER" id="PTHR33317">
    <property type="entry name" value="POLYNUCLEOTIDYL TRANSFERASE, RIBONUCLEASE H-LIKE SUPERFAMILY PROTEIN"/>
    <property type="match status" value="1"/>
</dbReference>
<dbReference type="GO" id="GO:0016788">
    <property type="term" value="F:hydrolase activity, acting on ester bonds"/>
    <property type="evidence" value="ECO:0007669"/>
    <property type="project" value="UniProtKB-UniRule"/>
</dbReference>